<evidence type="ECO:0000256" key="1">
    <source>
        <dbReference type="SAM" id="SignalP"/>
    </source>
</evidence>
<keyword evidence="3" id="KW-1185">Reference proteome</keyword>
<comment type="caution">
    <text evidence="2">The sequence shown here is derived from an EMBL/GenBank/DDBJ whole genome shotgun (WGS) entry which is preliminary data.</text>
</comment>
<evidence type="ECO:0008006" key="4">
    <source>
        <dbReference type="Google" id="ProtNLM"/>
    </source>
</evidence>
<keyword evidence="1" id="KW-0732">Signal</keyword>
<dbReference type="Pfam" id="PF07044">
    <property type="entry name" value="DUF1329"/>
    <property type="match status" value="1"/>
</dbReference>
<dbReference type="Proteomes" id="UP001156641">
    <property type="component" value="Unassembled WGS sequence"/>
</dbReference>
<dbReference type="EMBL" id="BSOS01000043">
    <property type="protein sequence ID" value="GLR66958.1"/>
    <property type="molecule type" value="Genomic_DNA"/>
</dbReference>
<protein>
    <recommendedName>
        <fullName evidence="4">DUF1329 domain-containing protein</fullName>
    </recommendedName>
</protein>
<organism evidence="2 3">
    <name type="scientific">Acidocella aquatica</name>
    <dbReference type="NCBI Taxonomy" id="1922313"/>
    <lineage>
        <taxon>Bacteria</taxon>
        <taxon>Pseudomonadati</taxon>
        <taxon>Pseudomonadota</taxon>
        <taxon>Alphaproteobacteria</taxon>
        <taxon>Acetobacterales</taxon>
        <taxon>Acidocellaceae</taxon>
        <taxon>Acidocella</taxon>
    </lineage>
</organism>
<feature type="signal peptide" evidence="1">
    <location>
        <begin position="1"/>
        <end position="25"/>
    </location>
</feature>
<feature type="chain" id="PRO_5045791851" description="DUF1329 domain-containing protein" evidence="1">
    <location>
        <begin position="26"/>
        <end position="459"/>
    </location>
</feature>
<dbReference type="CDD" id="cd16329">
    <property type="entry name" value="LolA_like"/>
    <property type="match status" value="1"/>
</dbReference>
<reference evidence="3" key="1">
    <citation type="journal article" date="2019" name="Int. J. Syst. Evol. Microbiol.">
        <title>The Global Catalogue of Microorganisms (GCM) 10K type strain sequencing project: providing services to taxonomists for standard genome sequencing and annotation.</title>
        <authorList>
            <consortium name="The Broad Institute Genomics Platform"/>
            <consortium name="The Broad Institute Genome Sequencing Center for Infectious Disease"/>
            <person name="Wu L."/>
            <person name="Ma J."/>
        </authorList>
    </citation>
    <scope>NUCLEOTIDE SEQUENCE [LARGE SCALE GENOMIC DNA]</scope>
    <source>
        <strain evidence="3">NBRC 112502</strain>
    </source>
</reference>
<name>A0ABQ6A6N2_9PROT</name>
<evidence type="ECO:0000313" key="3">
    <source>
        <dbReference type="Proteomes" id="UP001156641"/>
    </source>
</evidence>
<gene>
    <name evidence="2" type="ORF">GCM10010909_16380</name>
</gene>
<evidence type="ECO:0000313" key="2">
    <source>
        <dbReference type="EMBL" id="GLR66958.1"/>
    </source>
</evidence>
<dbReference type="Gene3D" id="2.50.20.10">
    <property type="entry name" value="Lipoprotein localisation LolA/LolB/LppX"/>
    <property type="match status" value="1"/>
</dbReference>
<dbReference type="InterPro" id="IPR010752">
    <property type="entry name" value="DUF1329"/>
</dbReference>
<dbReference type="RefSeq" id="WP_284257659.1">
    <property type="nucleotide sequence ID" value="NZ_BSOS01000043.1"/>
</dbReference>
<accession>A0ABQ6A6N2</accession>
<proteinExistence type="predicted"/>
<sequence>MKRRYFGLLAASSAIALKAACPARAAAPRNADLLKSTLTPLGAEKAGNADGSIPPWTGGFTAPADWTPSSRSIPDFFAADQKLLSIDSSNFQQYQDVISPGVAALIRKYGYSVDIYPTHRTACAPQWVYDNTAQNCLNAQPNSKGARYGFTGAYGGIPFPIPDEGENQGAEIIWNHICRWFGVYYNGIFSAFLVSNGQVELTQTIKVNETNTYYLPSGSVASYDGFLAKIRVHVTAPPTSEGEQFVEYDSTNPLQLPQEAWQLLPGQGRVRKAPELQFDTPDALSGGVGNWDDQFGFTGSPIKYDWKVLGKKEMYVPYNNNAQYLQSPAVILQKNFVNPQYTRWEKHRVWVLDATLAPGQRHVVPHRRMYVDEDTWTITVEEQYDAQGNLWKVVTNFNQVCPQVPGTLFGKTAIYDLQTDQYVLDSGPWTDLIYGGDLDFNANPANDFNPNMMAAESQF</sequence>